<name>A0ACC3T3M4_LIPKO</name>
<proteinExistence type="predicted"/>
<comment type="caution">
    <text evidence="1">The sequence shown here is derived from an EMBL/GenBank/DDBJ whole genome shotgun (WGS) entry which is preliminary data.</text>
</comment>
<reference evidence="2" key="1">
    <citation type="journal article" date="2024" name="Front. Bioeng. Biotechnol.">
        <title>Genome-scale model development and genomic sequencing of the oleaginous clade Lipomyces.</title>
        <authorList>
            <person name="Czajka J.J."/>
            <person name="Han Y."/>
            <person name="Kim J."/>
            <person name="Mondo S.J."/>
            <person name="Hofstad B.A."/>
            <person name="Robles A."/>
            <person name="Haridas S."/>
            <person name="Riley R."/>
            <person name="LaButti K."/>
            <person name="Pangilinan J."/>
            <person name="Andreopoulos W."/>
            <person name="Lipzen A."/>
            <person name="Yan J."/>
            <person name="Wang M."/>
            <person name="Ng V."/>
            <person name="Grigoriev I.V."/>
            <person name="Spatafora J.W."/>
            <person name="Magnuson J.K."/>
            <person name="Baker S.E."/>
            <person name="Pomraning K.R."/>
        </authorList>
    </citation>
    <scope>NUCLEOTIDE SEQUENCE [LARGE SCALE GENOMIC DNA]</scope>
    <source>
        <strain evidence="2">CBS 7786</strain>
    </source>
</reference>
<evidence type="ECO:0000313" key="1">
    <source>
        <dbReference type="EMBL" id="KAK9238305.1"/>
    </source>
</evidence>
<organism evidence="1 2">
    <name type="scientific">Lipomyces kononenkoae</name>
    <name type="common">Yeast</name>
    <dbReference type="NCBI Taxonomy" id="34357"/>
    <lineage>
        <taxon>Eukaryota</taxon>
        <taxon>Fungi</taxon>
        <taxon>Dikarya</taxon>
        <taxon>Ascomycota</taxon>
        <taxon>Saccharomycotina</taxon>
        <taxon>Lipomycetes</taxon>
        <taxon>Lipomycetales</taxon>
        <taxon>Lipomycetaceae</taxon>
        <taxon>Lipomyces</taxon>
    </lineage>
</organism>
<protein>
    <submittedName>
        <fullName evidence="1">Uncharacterized protein</fullName>
    </submittedName>
</protein>
<evidence type="ECO:0000313" key="2">
    <source>
        <dbReference type="Proteomes" id="UP001433508"/>
    </source>
</evidence>
<dbReference type="Proteomes" id="UP001433508">
    <property type="component" value="Unassembled WGS sequence"/>
</dbReference>
<dbReference type="EMBL" id="MU971358">
    <property type="protein sequence ID" value="KAK9238305.1"/>
    <property type="molecule type" value="Genomic_DNA"/>
</dbReference>
<keyword evidence="2" id="KW-1185">Reference proteome</keyword>
<gene>
    <name evidence="1" type="ORF">V1525DRAFT_401668</name>
</gene>
<accession>A0ACC3T3M4</accession>
<sequence length="586" mass="68368">MAGHSNVYSLATGLISDPEWNRLHSLLEQDTDNFENWESLIRATEALEGGIGRSSSPETIEQIRILFDTFLRKFPLLFGYWKRYADIEFSVAGSDASEAIYRRAVASIPNSVDLWTGYCSFKMDTCPDEDEVRELFDTAAEFVGVDFLSHTLWDKYIEFAERLERPDMVMQVLDRVTRIPMHQYARYFERYTQLSASRPVEELTSQEEFDQVRTALSEELVQKGDKMQPTEIERELRIRIQKLHVARFTEVQQETMRRWPFEAEIKRPYFHVKSLDETEMVNWRRYLDFEETEGDFRRIQLLYEKCLVATALYDEFWFRYVRWLSAQEGDHIEDIRNVYRRGGGIFVPIGRPAFRISYAHFEEAEGDHDLARNIFESILSELPGNIETIIARANFERRVTGVDSAIGVYTSAIESGSCDVYTRGALIAEWAQILWNVKGSPDDARGLFEKYADHYLDSRYFWINYLQFEIALPSSPETENERYRYISKVHNYIRAKARLPPLVIKDLSHIYMVYLLQRGGPGAIKEYNRLDVEVNGPYSVQMDHKRKVAEDGSAETINKWLKETNGQSVEPLEESLHYAMDVPVAD</sequence>